<dbReference type="CDD" id="cd01745">
    <property type="entry name" value="GATase1_2"/>
    <property type="match status" value="1"/>
</dbReference>
<dbReference type="Pfam" id="PF07722">
    <property type="entry name" value="Peptidase_C26"/>
    <property type="match status" value="1"/>
</dbReference>
<keyword evidence="1" id="KW-0808">Transferase</keyword>
<gene>
    <name evidence="1" type="ORF">C7441_10574</name>
</gene>
<dbReference type="PROSITE" id="PS51273">
    <property type="entry name" value="GATASE_TYPE_1"/>
    <property type="match status" value="1"/>
</dbReference>
<dbReference type="Proteomes" id="UP000245396">
    <property type="component" value="Unassembled WGS sequence"/>
</dbReference>
<dbReference type="EMBL" id="QGGG01000005">
    <property type="protein sequence ID" value="PWJ84458.1"/>
    <property type="molecule type" value="Genomic_DNA"/>
</dbReference>
<dbReference type="GO" id="GO:0005829">
    <property type="term" value="C:cytosol"/>
    <property type="evidence" value="ECO:0007669"/>
    <property type="project" value="TreeGrafter"/>
</dbReference>
<dbReference type="GO" id="GO:0006598">
    <property type="term" value="P:polyamine catabolic process"/>
    <property type="evidence" value="ECO:0007669"/>
    <property type="project" value="TreeGrafter"/>
</dbReference>
<dbReference type="PANTHER" id="PTHR43235:SF1">
    <property type="entry name" value="GLUTAMINE AMIDOTRANSFERASE PB2B2.05-RELATED"/>
    <property type="match status" value="1"/>
</dbReference>
<proteinExistence type="predicted"/>
<name>A0A316C4H3_PSESE</name>
<dbReference type="InterPro" id="IPR029062">
    <property type="entry name" value="Class_I_gatase-like"/>
</dbReference>
<dbReference type="InterPro" id="IPR044668">
    <property type="entry name" value="PuuD-like"/>
</dbReference>
<dbReference type="RefSeq" id="WP_109612525.1">
    <property type="nucleotide sequence ID" value="NZ_QGGG01000005.1"/>
</dbReference>
<evidence type="ECO:0000313" key="1">
    <source>
        <dbReference type="EMBL" id="PWJ84458.1"/>
    </source>
</evidence>
<dbReference type="STRING" id="1192868.GCA_000304395_02037"/>
<comment type="caution">
    <text evidence="1">The sequence shown here is derived from an EMBL/GenBank/DDBJ whole genome shotgun (WGS) entry which is preliminary data.</text>
</comment>
<dbReference type="SUPFAM" id="SSF52317">
    <property type="entry name" value="Class I glutamine amidotransferase-like"/>
    <property type="match status" value="1"/>
</dbReference>
<dbReference type="GO" id="GO:0033969">
    <property type="term" value="F:gamma-glutamyl-gamma-aminobutyrate hydrolase activity"/>
    <property type="evidence" value="ECO:0007669"/>
    <property type="project" value="TreeGrafter"/>
</dbReference>
<organism evidence="1 2">
    <name type="scientific">Pseudaminobacter salicylatoxidans</name>
    <dbReference type="NCBI Taxonomy" id="93369"/>
    <lineage>
        <taxon>Bacteria</taxon>
        <taxon>Pseudomonadati</taxon>
        <taxon>Pseudomonadota</taxon>
        <taxon>Alphaproteobacteria</taxon>
        <taxon>Hyphomicrobiales</taxon>
        <taxon>Phyllobacteriaceae</taxon>
        <taxon>Pseudaminobacter</taxon>
    </lineage>
</organism>
<accession>A0A316C4H3</accession>
<dbReference type="InterPro" id="IPR011697">
    <property type="entry name" value="Peptidase_C26"/>
</dbReference>
<keyword evidence="2" id="KW-1185">Reference proteome</keyword>
<dbReference type="Gene3D" id="3.40.50.880">
    <property type="match status" value="1"/>
</dbReference>
<keyword evidence="1" id="KW-0315">Glutamine amidotransferase</keyword>
<reference evidence="1 2" key="1">
    <citation type="submission" date="2018-05" db="EMBL/GenBank/DDBJ databases">
        <title>Genomic Encyclopedia of Type Strains, Phase IV (KMG-IV): sequencing the most valuable type-strain genomes for metagenomic binning, comparative biology and taxonomic classification.</title>
        <authorList>
            <person name="Goeker M."/>
        </authorList>
    </citation>
    <scope>NUCLEOTIDE SEQUENCE [LARGE SCALE GENOMIC DNA]</scope>
    <source>
        <strain evidence="1 2">DSM 6986</strain>
    </source>
</reference>
<sequence>MPNSSFPANSSLSNSVKVLIAGSLSAPNVSDYLTGVLRQLADSAMTSVRSGGADFRFVEASAPDRDAGAALEGMDALLVLGGADADPTCYGQQPETDTMYGIDPEADRFELALMREASARGMPVLGICRGMQLMNILHGGDLVQEIGPGTMHNSSVDNSIMTTHPVTLAPASRLGAIYDGRTLSVRSGHHQAVDRVGEGLVVTARSADGIVEALEAEGPQWMVGVQWHPEDPEAPREDLDLLIADFVAAARVRQSA</sequence>
<dbReference type="AlphaFoldDB" id="A0A316C4H3"/>
<dbReference type="OrthoDB" id="9813383at2"/>
<protein>
    <submittedName>
        <fullName evidence="1">Putative glutamine amidotransferase</fullName>
    </submittedName>
</protein>
<dbReference type="GO" id="GO:0016740">
    <property type="term" value="F:transferase activity"/>
    <property type="evidence" value="ECO:0007669"/>
    <property type="project" value="UniProtKB-KW"/>
</dbReference>
<dbReference type="PANTHER" id="PTHR43235">
    <property type="entry name" value="GLUTAMINE AMIDOTRANSFERASE PB2B2.05-RELATED"/>
    <property type="match status" value="1"/>
</dbReference>
<evidence type="ECO:0000313" key="2">
    <source>
        <dbReference type="Proteomes" id="UP000245396"/>
    </source>
</evidence>